<protein>
    <submittedName>
        <fullName evidence="1">Uncharacterized protein</fullName>
    </submittedName>
</protein>
<dbReference type="AlphaFoldDB" id="J3LDN5"/>
<evidence type="ECO:0000313" key="1">
    <source>
        <dbReference type="EnsemblPlants" id="OB02G27520.1"/>
    </source>
</evidence>
<sequence>ALTLFSPILQYNSNEDLRDILGNFQQSSQIVVETLKAYYLRSTRRYSRKNNGSGRR</sequence>
<name>J3LDN5_ORYBR</name>
<keyword evidence="2" id="KW-1185">Reference proteome</keyword>
<reference evidence="1" key="1">
    <citation type="submission" date="2013-04" db="UniProtKB">
        <authorList>
            <consortium name="EnsemblPlants"/>
        </authorList>
    </citation>
    <scope>IDENTIFICATION</scope>
</reference>
<evidence type="ECO:0000313" key="2">
    <source>
        <dbReference type="Proteomes" id="UP000006038"/>
    </source>
</evidence>
<accession>J3LDN5</accession>
<proteinExistence type="predicted"/>
<dbReference type="HOGENOM" id="CLU_3020477_0_0_1"/>
<dbReference type="Proteomes" id="UP000006038">
    <property type="component" value="Unassembled WGS sequence"/>
</dbReference>
<dbReference type="Gramene" id="OB02G27520.1">
    <property type="protein sequence ID" value="OB02G27520.1"/>
    <property type="gene ID" value="OB02G27520"/>
</dbReference>
<organism evidence="1">
    <name type="scientific">Oryza brachyantha</name>
    <name type="common">malo sina</name>
    <dbReference type="NCBI Taxonomy" id="4533"/>
    <lineage>
        <taxon>Eukaryota</taxon>
        <taxon>Viridiplantae</taxon>
        <taxon>Streptophyta</taxon>
        <taxon>Embryophyta</taxon>
        <taxon>Tracheophyta</taxon>
        <taxon>Spermatophyta</taxon>
        <taxon>Magnoliopsida</taxon>
        <taxon>Liliopsida</taxon>
        <taxon>Poales</taxon>
        <taxon>Poaceae</taxon>
        <taxon>BOP clade</taxon>
        <taxon>Oryzoideae</taxon>
        <taxon>Oryzeae</taxon>
        <taxon>Oryzinae</taxon>
        <taxon>Oryza</taxon>
    </lineage>
</organism>
<dbReference type="EnsemblPlants" id="OB02G27520.1">
    <property type="protein sequence ID" value="OB02G27520.1"/>
    <property type="gene ID" value="OB02G27520"/>
</dbReference>